<keyword evidence="7 9" id="KW-0472">Membrane</keyword>
<feature type="transmembrane region" description="Helical" evidence="10">
    <location>
        <begin position="357"/>
        <end position="377"/>
    </location>
</feature>
<comment type="similarity">
    <text evidence="2 9">Belongs to the membrane-bound acyltransferase family.</text>
</comment>
<dbReference type="InterPro" id="IPR051085">
    <property type="entry name" value="MB_O-acyltransferase"/>
</dbReference>
<dbReference type="EMBL" id="CP051167">
    <property type="protein sequence ID" value="QIZ72967.1"/>
    <property type="molecule type" value="Genomic_DNA"/>
</dbReference>
<dbReference type="PIRSF" id="PIRSF500217">
    <property type="entry name" value="AlgI"/>
    <property type="match status" value="1"/>
</dbReference>
<keyword evidence="12" id="KW-1185">Reference proteome</keyword>
<evidence type="ECO:0000256" key="5">
    <source>
        <dbReference type="ARBA" id="ARBA00022692"/>
    </source>
</evidence>
<evidence type="ECO:0000256" key="10">
    <source>
        <dbReference type="SAM" id="Phobius"/>
    </source>
</evidence>
<keyword evidence="8 9" id="KW-0012">Acyltransferase</keyword>
<dbReference type="KEGG" id="oxy:HCG48_22145"/>
<dbReference type="Pfam" id="PF03062">
    <property type="entry name" value="MBOAT"/>
    <property type="match status" value="1"/>
</dbReference>
<accession>A0A6H1U3L3</accession>
<evidence type="ECO:0000256" key="6">
    <source>
        <dbReference type="ARBA" id="ARBA00022989"/>
    </source>
</evidence>
<sequence length="490" mass="56860">MLFNSYIFIFVFLPITILGFFFIPKIRNFRFSFLWLTLASLFFYGYWNFKYLLILLTSILVNYVFGQLLDRNKQKSARAKGLLVCGTIFNLGLLGYYKYADFVVNSINSSFKTNLPNLNIVLPLAISFYTFTQIAYLVDVYKGETKEQKYDLISYTLFVSFFPQLIAGPILRHNELIPQFHKLSIFRFSEENFAKGVTLFILGLSKKVIIADNLSPWVTLVFNNADSVSFLEAWIGAISYTFQLYFDFSGYSDMAIGLGWMFNIQLPINFNSPYKATSIIDFWRRWHITLSNFLRDYLYIPLGGNRLGEFRRYINLIITMLLGGLWHGAGWTFVIWGGMHGLLLVINQIWRRLGISIPKFLAWILTFHGILLSWVLFRAKTFADAFHIIKVMTGIEGILLPHTFKIFLNWVPIGGIFKGWQELLYLPPIGGKNSLIILFIVFVSTLTLPNTQELMSRFKPNLRTAILTSMLATTCFLFFNRISEFLYFQF</sequence>
<feature type="transmembrane region" description="Helical" evidence="10">
    <location>
        <begin position="313"/>
        <end position="337"/>
    </location>
</feature>
<keyword evidence="6 10" id="KW-1133">Transmembrane helix</keyword>
<dbReference type="InterPro" id="IPR028362">
    <property type="entry name" value="AlgI"/>
</dbReference>
<feature type="transmembrane region" description="Helical" evidence="10">
    <location>
        <begin position="398"/>
        <end position="417"/>
    </location>
</feature>
<dbReference type="InterPro" id="IPR023298">
    <property type="entry name" value="ATPase_P-typ_TM_dom_sf"/>
</dbReference>
<feature type="transmembrane region" description="Helical" evidence="10">
    <location>
        <begin position="53"/>
        <end position="69"/>
    </location>
</feature>
<evidence type="ECO:0000313" key="11">
    <source>
        <dbReference type="EMBL" id="QIZ72967.1"/>
    </source>
</evidence>
<keyword evidence="5 10" id="KW-0812">Transmembrane</keyword>
<keyword evidence="4 9" id="KW-0808">Transferase</keyword>
<feature type="transmembrane region" description="Helical" evidence="10">
    <location>
        <begin position="6"/>
        <end position="24"/>
    </location>
</feature>
<evidence type="ECO:0000256" key="1">
    <source>
        <dbReference type="ARBA" id="ARBA00004651"/>
    </source>
</evidence>
<feature type="transmembrane region" description="Helical" evidence="10">
    <location>
        <begin position="460"/>
        <end position="479"/>
    </location>
</feature>
<dbReference type="PANTHER" id="PTHR13285">
    <property type="entry name" value="ACYLTRANSFERASE"/>
    <property type="match status" value="1"/>
</dbReference>
<proteinExistence type="inferred from homology"/>
<dbReference type="SUPFAM" id="SSF81665">
    <property type="entry name" value="Calcium ATPase, transmembrane domain M"/>
    <property type="match status" value="1"/>
</dbReference>
<protein>
    <submittedName>
        <fullName evidence="11">MBOAT family protein</fullName>
    </submittedName>
</protein>
<evidence type="ECO:0000256" key="8">
    <source>
        <dbReference type="ARBA" id="ARBA00023315"/>
    </source>
</evidence>
<evidence type="ECO:0000256" key="7">
    <source>
        <dbReference type="ARBA" id="ARBA00023136"/>
    </source>
</evidence>
<evidence type="ECO:0000256" key="2">
    <source>
        <dbReference type="ARBA" id="ARBA00010323"/>
    </source>
</evidence>
<dbReference type="GO" id="GO:0016746">
    <property type="term" value="F:acyltransferase activity"/>
    <property type="evidence" value="ECO:0007669"/>
    <property type="project" value="UniProtKB-KW"/>
</dbReference>
<dbReference type="GO" id="GO:0005886">
    <property type="term" value="C:plasma membrane"/>
    <property type="evidence" value="ECO:0007669"/>
    <property type="project" value="UniProtKB-SubCell"/>
</dbReference>
<dbReference type="PANTHER" id="PTHR13285:SF23">
    <property type="entry name" value="TEICHOIC ACID D-ALANYLTRANSFERASE"/>
    <property type="match status" value="1"/>
</dbReference>
<evidence type="ECO:0000256" key="9">
    <source>
        <dbReference type="PIRNR" id="PIRNR016636"/>
    </source>
</evidence>
<name>A0A6H1U3L3_9CYAN</name>
<keyword evidence="3 9" id="KW-1003">Cell membrane</keyword>
<organism evidence="11 12">
    <name type="scientific">Oxynema aestuarii AP17</name>
    <dbReference type="NCBI Taxonomy" id="2064643"/>
    <lineage>
        <taxon>Bacteria</taxon>
        <taxon>Bacillati</taxon>
        <taxon>Cyanobacteriota</taxon>
        <taxon>Cyanophyceae</taxon>
        <taxon>Oscillatoriophycideae</taxon>
        <taxon>Oscillatoriales</taxon>
        <taxon>Oscillatoriaceae</taxon>
        <taxon>Oxynema</taxon>
        <taxon>Oxynema aestuarii</taxon>
    </lineage>
</organism>
<feature type="transmembrane region" description="Helical" evidence="10">
    <location>
        <begin position="429"/>
        <end position="448"/>
    </location>
</feature>
<evidence type="ECO:0000256" key="4">
    <source>
        <dbReference type="ARBA" id="ARBA00022679"/>
    </source>
</evidence>
<feature type="transmembrane region" description="Helical" evidence="10">
    <location>
        <begin position="81"/>
        <end position="100"/>
    </location>
</feature>
<dbReference type="GO" id="GO:0042121">
    <property type="term" value="P:alginic acid biosynthetic process"/>
    <property type="evidence" value="ECO:0007669"/>
    <property type="project" value="InterPro"/>
</dbReference>
<gene>
    <name evidence="11" type="ORF">HCG48_22145</name>
</gene>
<dbReference type="RefSeq" id="WP_168571114.1">
    <property type="nucleotide sequence ID" value="NZ_CP051167.1"/>
</dbReference>
<dbReference type="Proteomes" id="UP000500857">
    <property type="component" value="Chromosome"/>
</dbReference>
<dbReference type="PIRSF" id="PIRSF016636">
    <property type="entry name" value="AlgI_DltB"/>
    <property type="match status" value="1"/>
</dbReference>
<dbReference type="InterPro" id="IPR004299">
    <property type="entry name" value="MBOAT_fam"/>
</dbReference>
<dbReference type="AlphaFoldDB" id="A0A6H1U3L3"/>
<reference evidence="11 12" key="1">
    <citation type="submission" date="2020-04" db="EMBL/GenBank/DDBJ databases">
        <authorList>
            <person name="Basu S."/>
            <person name="Maruthanayagam V."/>
            <person name="Chakraborty S."/>
            <person name="Pramanik A."/>
            <person name="Mukherjee J."/>
            <person name="Brink B."/>
        </authorList>
    </citation>
    <scope>NUCLEOTIDE SEQUENCE [LARGE SCALE GENOMIC DNA]</scope>
    <source>
        <strain evidence="11 12">AP17</strain>
    </source>
</reference>
<feature type="transmembrane region" description="Helical" evidence="10">
    <location>
        <begin position="120"/>
        <end position="140"/>
    </location>
</feature>
<feature type="transmembrane region" description="Helical" evidence="10">
    <location>
        <begin position="31"/>
        <end position="47"/>
    </location>
</feature>
<comment type="subcellular location">
    <subcellularLocation>
        <location evidence="1">Cell membrane</location>
        <topology evidence="1">Multi-pass membrane protein</topology>
    </subcellularLocation>
</comment>
<evidence type="ECO:0000256" key="3">
    <source>
        <dbReference type="ARBA" id="ARBA00022475"/>
    </source>
</evidence>
<evidence type="ECO:0000313" key="12">
    <source>
        <dbReference type="Proteomes" id="UP000500857"/>
    </source>
</evidence>
<dbReference type="InterPro" id="IPR024194">
    <property type="entry name" value="Ac/AlaTfrase_AlgI/DltB"/>
</dbReference>